<name>A0A915MJ97_MELJA</name>
<organism evidence="2 3">
    <name type="scientific">Meloidogyne javanica</name>
    <name type="common">Root-knot nematode worm</name>
    <dbReference type="NCBI Taxonomy" id="6303"/>
    <lineage>
        <taxon>Eukaryota</taxon>
        <taxon>Metazoa</taxon>
        <taxon>Ecdysozoa</taxon>
        <taxon>Nematoda</taxon>
        <taxon>Chromadorea</taxon>
        <taxon>Rhabditida</taxon>
        <taxon>Tylenchina</taxon>
        <taxon>Tylenchomorpha</taxon>
        <taxon>Tylenchoidea</taxon>
        <taxon>Meloidogynidae</taxon>
        <taxon>Meloidogyninae</taxon>
        <taxon>Meloidogyne</taxon>
        <taxon>Meloidogyne incognita group</taxon>
    </lineage>
</organism>
<evidence type="ECO:0000256" key="1">
    <source>
        <dbReference type="SAM" id="Coils"/>
    </source>
</evidence>
<protein>
    <submittedName>
        <fullName evidence="3">Uncharacterized protein</fullName>
    </submittedName>
</protein>
<sequence length="121" mass="13813">MTAPEGHSLEALFQLLETTNNNILQLQTDFNNYKEDTTTKFENISRQFEELQTTLTNHNDSSRASFEAIGASLVNHMDACTSNFEMGTSTILRLDRRLNYMRQSITGLSGRMENLEMNNNN</sequence>
<dbReference type="AlphaFoldDB" id="A0A915MJ97"/>
<keyword evidence="2" id="KW-1185">Reference proteome</keyword>
<evidence type="ECO:0000313" key="2">
    <source>
        <dbReference type="Proteomes" id="UP000887561"/>
    </source>
</evidence>
<reference evidence="3" key="1">
    <citation type="submission" date="2022-11" db="UniProtKB">
        <authorList>
            <consortium name="WormBaseParasite"/>
        </authorList>
    </citation>
    <scope>IDENTIFICATION</scope>
</reference>
<keyword evidence="1" id="KW-0175">Coiled coil</keyword>
<dbReference type="WBParaSite" id="scaffold4150_cov294.g7704">
    <property type="protein sequence ID" value="scaffold4150_cov294.g7704"/>
    <property type="gene ID" value="scaffold4150_cov294.g7704"/>
</dbReference>
<proteinExistence type="predicted"/>
<feature type="coiled-coil region" evidence="1">
    <location>
        <begin position="9"/>
        <end position="36"/>
    </location>
</feature>
<evidence type="ECO:0000313" key="3">
    <source>
        <dbReference type="WBParaSite" id="scaffold4150_cov294.g7704"/>
    </source>
</evidence>
<dbReference type="Proteomes" id="UP000887561">
    <property type="component" value="Unplaced"/>
</dbReference>
<accession>A0A915MJ97</accession>